<evidence type="ECO:0000256" key="1">
    <source>
        <dbReference type="SAM" id="MobiDB-lite"/>
    </source>
</evidence>
<dbReference type="EMBL" id="PDOB01000041">
    <property type="protein sequence ID" value="PIL38279.1"/>
    <property type="molecule type" value="Genomic_DNA"/>
</dbReference>
<keyword evidence="3" id="KW-1185">Reference proteome</keyword>
<feature type="region of interest" description="Disordered" evidence="1">
    <location>
        <begin position="118"/>
        <end position="141"/>
    </location>
</feature>
<name>A0A2G8SWW3_9BURK</name>
<proteinExistence type="predicted"/>
<evidence type="ECO:0000313" key="2">
    <source>
        <dbReference type="EMBL" id="PIL38279.1"/>
    </source>
</evidence>
<dbReference type="AlphaFoldDB" id="A0A2G8SWW3"/>
<evidence type="ECO:0000313" key="3">
    <source>
        <dbReference type="Proteomes" id="UP000228593"/>
    </source>
</evidence>
<organism evidence="2 3">
    <name type="scientific">Massilia psychrophila</name>
    <dbReference type="NCBI Taxonomy" id="1603353"/>
    <lineage>
        <taxon>Bacteria</taxon>
        <taxon>Pseudomonadati</taxon>
        <taxon>Pseudomonadota</taxon>
        <taxon>Betaproteobacteria</taxon>
        <taxon>Burkholderiales</taxon>
        <taxon>Oxalobacteraceae</taxon>
        <taxon>Telluria group</taxon>
        <taxon>Massilia</taxon>
    </lineage>
</organism>
<sequence>MKAPLDRIAEDDAVITVPERHRVPEAFGESVRRQQAPGNAAVVGAVDARRRAGTCTHHQSGLGVDAVDVAKVERVGAGHLDCLPVDAVDRAQHGALRAAGPGYRFADDRQAAQLSGHAAVFKPPGLLGKGGARRKNKRQGQ</sequence>
<protein>
    <submittedName>
        <fullName evidence="2">Uncharacterized protein</fullName>
    </submittedName>
</protein>
<gene>
    <name evidence="2" type="ORF">CR103_18915</name>
</gene>
<accession>A0A2G8SWW3</accession>
<comment type="caution">
    <text evidence="2">The sequence shown here is derived from an EMBL/GenBank/DDBJ whole genome shotgun (WGS) entry which is preliminary data.</text>
</comment>
<reference evidence="2 3" key="1">
    <citation type="submission" date="2017-10" db="EMBL/GenBank/DDBJ databases">
        <title>Massilia psychrophilum sp. nov., a novel purple-pigmented bacterium isolated from Tianshan glacier, Xinjiang Municipality, China.</title>
        <authorList>
            <person name="Wang H."/>
        </authorList>
    </citation>
    <scope>NUCLEOTIDE SEQUENCE [LARGE SCALE GENOMIC DNA]</scope>
    <source>
        <strain evidence="2 3">JCM 30813</strain>
    </source>
</reference>
<dbReference type="Proteomes" id="UP000228593">
    <property type="component" value="Unassembled WGS sequence"/>
</dbReference>
<feature type="compositionally biased region" description="Basic residues" evidence="1">
    <location>
        <begin position="131"/>
        <end position="141"/>
    </location>
</feature>